<proteinExistence type="predicted"/>
<evidence type="ECO:0000313" key="2">
    <source>
        <dbReference type="EMBL" id="MQT18652.1"/>
    </source>
</evidence>
<protein>
    <submittedName>
        <fullName evidence="2">HlyD family efflux transporter periplasmic adaptor subunit</fullName>
    </submittedName>
</protein>
<keyword evidence="1" id="KW-0472">Membrane</keyword>
<sequence length="356" mass="39061">MANDRAHLAHFPTLAGINPPGIARTIGALIAITIATILIFVLTVPWVQTAAGSGNVIALDPLDRQQNITALVGGRIEKWYVTDGDAVNAGDPIVRIVDIDPRYIERLRNERAQVEVEVDAARQAARVAQLDVERTGTLFREGLGSRRDWELAQIKVADYRAKIAQTVGSLNAIDTNIQRQSNQMIVAPRTGRVLRVRGDTSNAIIKQGDVLVSFVPEETRRVVELYMDGRDISLIRVGRKVRLEFEGWPAIQFSGWPSIARGFFDGQVMSVDTAASSNGLYRILVEPTPGKPAWPSEPSVRLGASVRGWVLMDTVKVWFELWRLLNNFPLQYTPPLADAATTDAAGTPPPAKVSAK</sequence>
<dbReference type="AlphaFoldDB" id="A0A7C9GQR6"/>
<reference evidence="2 3" key="1">
    <citation type="submission" date="2019-09" db="EMBL/GenBank/DDBJ databases">
        <title>Polymorphobacter sp. isolated from a lake in China.</title>
        <authorList>
            <person name="Liu Z."/>
        </authorList>
    </citation>
    <scope>NUCLEOTIDE SEQUENCE [LARGE SCALE GENOMIC DNA]</scope>
    <source>
        <strain evidence="2 3">D40P</strain>
    </source>
</reference>
<evidence type="ECO:0000256" key="1">
    <source>
        <dbReference type="SAM" id="Phobius"/>
    </source>
</evidence>
<dbReference type="Gene3D" id="2.40.50.100">
    <property type="match status" value="1"/>
</dbReference>
<evidence type="ECO:0000313" key="3">
    <source>
        <dbReference type="Proteomes" id="UP000481327"/>
    </source>
</evidence>
<dbReference type="RefSeq" id="WP_152579128.1">
    <property type="nucleotide sequence ID" value="NZ_JAATJI010000001.1"/>
</dbReference>
<keyword evidence="1" id="KW-1133">Transmembrane helix</keyword>
<keyword evidence="3" id="KW-1185">Reference proteome</keyword>
<accession>A0A7C9GQR6</accession>
<dbReference type="Proteomes" id="UP000481327">
    <property type="component" value="Unassembled WGS sequence"/>
</dbReference>
<dbReference type="Gene3D" id="1.10.287.470">
    <property type="entry name" value="Helix hairpin bin"/>
    <property type="match status" value="1"/>
</dbReference>
<feature type="transmembrane region" description="Helical" evidence="1">
    <location>
        <begin position="26"/>
        <end position="47"/>
    </location>
</feature>
<dbReference type="InterPro" id="IPR050739">
    <property type="entry name" value="MFP"/>
</dbReference>
<keyword evidence="1" id="KW-0812">Transmembrane</keyword>
<dbReference type="EMBL" id="WIOL01000009">
    <property type="protein sequence ID" value="MQT18652.1"/>
    <property type="molecule type" value="Genomic_DNA"/>
</dbReference>
<dbReference type="PANTHER" id="PTHR30386">
    <property type="entry name" value="MEMBRANE FUSION SUBUNIT OF EMRAB-TOLC MULTIDRUG EFFLUX PUMP"/>
    <property type="match status" value="1"/>
</dbReference>
<comment type="caution">
    <text evidence="2">The sequence shown here is derived from an EMBL/GenBank/DDBJ whole genome shotgun (WGS) entry which is preliminary data.</text>
</comment>
<dbReference type="SUPFAM" id="SSF111369">
    <property type="entry name" value="HlyD-like secretion proteins"/>
    <property type="match status" value="1"/>
</dbReference>
<name>A0A7C9GQR6_9SPHN</name>
<dbReference type="OrthoDB" id="9760528at2"/>
<gene>
    <name evidence="2" type="ORF">F3168_15480</name>
</gene>
<organism evidence="2 3">
    <name type="scientific">Sandarakinorhabdus fusca</name>
    <dbReference type="NCBI Taxonomy" id="1439888"/>
    <lineage>
        <taxon>Bacteria</taxon>
        <taxon>Pseudomonadati</taxon>
        <taxon>Pseudomonadota</taxon>
        <taxon>Alphaproteobacteria</taxon>
        <taxon>Sphingomonadales</taxon>
        <taxon>Sphingosinicellaceae</taxon>
        <taxon>Sandarakinorhabdus</taxon>
    </lineage>
</organism>
<dbReference type="PANTHER" id="PTHR30386:SF27">
    <property type="entry name" value="MEMBRANE FUSION PROTEIN (MFP) FAMILY PROTEIN"/>
    <property type="match status" value="1"/>
</dbReference>